<keyword evidence="8" id="KW-0999">Mitochondrion inner membrane</keyword>
<dbReference type="AlphaFoldDB" id="A0A4P8NX31"/>
<dbReference type="InterPro" id="IPR003945">
    <property type="entry name" value="NU5C-like"/>
</dbReference>
<dbReference type="GO" id="GO:0008137">
    <property type="term" value="F:NADH dehydrogenase (ubiquinone) activity"/>
    <property type="evidence" value="ECO:0007669"/>
    <property type="project" value="UniProtKB-EC"/>
</dbReference>
<evidence type="ECO:0000256" key="12">
    <source>
        <dbReference type="ARBA" id="ARBA00023027"/>
    </source>
</evidence>
<keyword evidence="15 17" id="KW-0472">Membrane</keyword>
<evidence type="ECO:0000256" key="1">
    <source>
        <dbReference type="ARBA" id="ARBA00003257"/>
    </source>
</evidence>
<keyword evidence="12 17" id="KW-0520">NAD</keyword>
<keyword evidence="13 17" id="KW-0830">Ubiquinone</keyword>
<dbReference type="GO" id="GO:0003954">
    <property type="term" value="F:NADH dehydrogenase activity"/>
    <property type="evidence" value="ECO:0007669"/>
    <property type="project" value="TreeGrafter"/>
</dbReference>
<dbReference type="EMBL" id="MK770624">
    <property type="protein sequence ID" value="QCQ69468.1"/>
    <property type="molecule type" value="Genomic_DNA"/>
</dbReference>
<evidence type="ECO:0000256" key="10">
    <source>
        <dbReference type="ARBA" id="ARBA00022982"/>
    </source>
</evidence>
<keyword evidence="11 17" id="KW-1133">Transmembrane helix</keyword>
<feature type="domain" description="NADH-Ubiquinone oxidoreductase (complex I) chain 5 N-terminal" evidence="19">
    <location>
        <begin position="43"/>
        <end position="92"/>
    </location>
</feature>
<evidence type="ECO:0000256" key="6">
    <source>
        <dbReference type="ARBA" id="ARBA00022660"/>
    </source>
</evidence>
<evidence type="ECO:0000256" key="8">
    <source>
        <dbReference type="ARBA" id="ARBA00022792"/>
    </source>
</evidence>
<evidence type="ECO:0000256" key="5">
    <source>
        <dbReference type="ARBA" id="ARBA00022448"/>
    </source>
</evidence>
<name>A0A4P8NX31_9HEMI</name>
<dbReference type="EC" id="7.1.1.2" evidence="3 17"/>
<dbReference type="InterPro" id="IPR010934">
    <property type="entry name" value="NADH_DH_su5_C"/>
</dbReference>
<feature type="domain" description="NADH:quinone oxidoreductase/Mrp antiporter transmembrane" evidence="18">
    <location>
        <begin position="108"/>
        <end position="385"/>
    </location>
</feature>
<feature type="transmembrane region" description="Helical" evidence="17">
    <location>
        <begin position="338"/>
        <end position="356"/>
    </location>
</feature>
<keyword evidence="7 17" id="KW-0812">Transmembrane</keyword>
<feature type="transmembrane region" description="Helical" evidence="17">
    <location>
        <begin position="549"/>
        <end position="569"/>
    </location>
</feature>
<feature type="transmembrane region" description="Helical" evidence="17">
    <location>
        <begin position="456"/>
        <end position="474"/>
    </location>
</feature>
<feature type="transmembrane region" description="Helical" evidence="17">
    <location>
        <begin position="52"/>
        <end position="77"/>
    </location>
</feature>
<accession>A0A4P8NX31</accession>
<evidence type="ECO:0000256" key="13">
    <source>
        <dbReference type="ARBA" id="ARBA00023075"/>
    </source>
</evidence>
<evidence type="ECO:0000256" key="14">
    <source>
        <dbReference type="ARBA" id="ARBA00023128"/>
    </source>
</evidence>
<dbReference type="InterPro" id="IPR001516">
    <property type="entry name" value="Proton_antipo_N"/>
</dbReference>
<protein>
    <recommendedName>
        <fullName evidence="4 17">NADH-ubiquinone oxidoreductase chain 5</fullName>
        <ecNumber evidence="3 17">7.1.1.2</ecNumber>
    </recommendedName>
</protein>
<gene>
    <name evidence="21" type="primary">nad5</name>
</gene>
<comment type="subcellular location">
    <subcellularLocation>
        <location evidence="2">Mitochondrion inner membrane</location>
        <topology evidence="2">Multi-pass membrane protein</topology>
    </subcellularLocation>
</comment>
<evidence type="ECO:0000256" key="2">
    <source>
        <dbReference type="ARBA" id="ARBA00004448"/>
    </source>
</evidence>
<feature type="transmembrane region" description="Helical" evidence="17">
    <location>
        <begin position="113"/>
        <end position="131"/>
    </location>
</feature>
<evidence type="ECO:0000313" key="21">
    <source>
        <dbReference type="EMBL" id="QCQ69468.1"/>
    </source>
</evidence>
<dbReference type="InterPro" id="IPR001750">
    <property type="entry name" value="ND/Mrp_TM"/>
</dbReference>
<evidence type="ECO:0000256" key="11">
    <source>
        <dbReference type="ARBA" id="ARBA00022989"/>
    </source>
</evidence>
<keyword evidence="9" id="KW-1278">Translocase</keyword>
<evidence type="ECO:0000256" key="9">
    <source>
        <dbReference type="ARBA" id="ARBA00022967"/>
    </source>
</evidence>
<dbReference type="Pfam" id="PF06455">
    <property type="entry name" value="NADH5_C"/>
    <property type="match status" value="1"/>
</dbReference>
<dbReference type="GO" id="GO:0042773">
    <property type="term" value="P:ATP synthesis coupled electron transport"/>
    <property type="evidence" value="ECO:0007669"/>
    <property type="project" value="InterPro"/>
</dbReference>
<dbReference type="GO" id="GO:0005743">
    <property type="term" value="C:mitochondrial inner membrane"/>
    <property type="evidence" value="ECO:0007669"/>
    <property type="project" value="UniProtKB-SubCell"/>
</dbReference>
<feature type="transmembrane region" description="Helical" evidence="17">
    <location>
        <begin position="299"/>
        <end position="317"/>
    </location>
</feature>
<feature type="transmembrane region" description="Helical" evidence="17">
    <location>
        <begin position="423"/>
        <end position="450"/>
    </location>
</feature>
<keyword evidence="6" id="KW-0679">Respiratory chain</keyword>
<evidence type="ECO:0000259" key="18">
    <source>
        <dbReference type="Pfam" id="PF00361"/>
    </source>
</evidence>
<comment type="function">
    <text evidence="1">Core subunit of the mitochondrial membrane respiratory chain NADH dehydrogenase (Complex I) that is believed to belong to the minimal assembly required for catalysis. Complex I functions in the transfer of electrons from NADH to the respiratory chain. The immediate electron acceptor for the enzyme is believed to be ubiquinone.</text>
</comment>
<feature type="transmembrane region" description="Helical" evidence="17">
    <location>
        <begin position="376"/>
        <end position="402"/>
    </location>
</feature>
<keyword evidence="14 17" id="KW-0496">Mitochondrion</keyword>
<dbReference type="PANTHER" id="PTHR42829:SF2">
    <property type="entry name" value="NADH-UBIQUINONE OXIDOREDUCTASE CHAIN 5"/>
    <property type="match status" value="1"/>
</dbReference>
<dbReference type="PRINTS" id="PR01434">
    <property type="entry name" value="NADHDHGNASE5"/>
</dbReference>
<keyword evidence="10" id="KW-0249">Electron transport</keyword>
<organism evidence="21">
    <name type="scientific">Triatoma migrans</name>
    <dbReference type="NCBI Taxonomy" id="2579797"/>
    <lineage>
        <taxon>Eukaryota</taxon>
        <taxon>Metazoa</taxon>
        <taxon>Ecdysozoa</taxon>
        <taxon>Arthropoda</taxon>
        <taxon>Hexapoda</taxon>
        <taxon>Insecta</taxon>
        <taxon>Pterygota</taxon>
        <taxon>Neoptera</taxon>
        <taxon>Paraneoptera</taxon>
        <taxon>Hemiptera</taxon>
        <taxon>Heteroptera</taxon>
        <taxon>Panheteroptera</taxon>
        <taxon>Cimicomorpha</taxon>
        <taxon>Reduviidae</taxon>
        <taxon>Triatominae</taxon>
        <taxon>Triatoma</taxon>
    </lineage>
</organism>
<dbReference type="PANTHER" id="PTHR42829">
    <property type="entry name" value="NADH-UBIQUINONE OXIDOREDUCTASE CHAIN 5"/>
    <property type="match status" value="1"/>
</dbReference>
<dbReference type="Pfam" id="PF00361">
    <property type="entry name" value="Proton_antipo_M"/>
    <property type="match status" value="1"/>
</dbReference>
<feature type="domain" description="NADH dehydrogenase subunit 5 C-terminal" evidence="20">
    <location>
        <begin position="392"/>
        <end position="569"/>
    </location>
</feature>
<proteinExistence type="inferred from homology"/>
<evidence type="ECO:0000256" key="3">
    <source>
        <dbReference type="ARBA" id="ARBA00012944"/>
    </source>
</evidence>
<sequence length="570" mass="64931">MLSNWSVYLLGSLILFILGVFSFFIGSLYLIWDYVVIMDWEILSLNGCSITMTLLFDWMSLIFVGSVFIISSMVIYYSESYMGSDLNKVRFYFLVFLFVMSMMMMIVSPNLMSILIGWDGLGLVSYCLVIYFQNYDSYSAGMLTILINRVGDVAILLAIAWMLNYGSWHYIYYMGMWDSFEFYLVSLIVLAGFTKSAQIPFSSWLPAAMAAPTPVSSLVHSSTLVTAGVYLLVRFSDMILNMDCSFILGLSVMTMFVASLSANFEFDLSSIIALSTLSQLGLMMSILFVGYPILAFFHLLTHAFFKALLFLCAGLMIHCMSDSQDIRHMGMMANQLPFTCTCFFISNMSLCGVPFMSGFYSKDLIMEMMMMSGYNFFIFMIFFLSIGGTVSYTVRVIYYIVFSNVSMYVCQNYSEDSIMMSSMIVLAMLSIFAGSMLSWLIFPIPFLIVLPVYLKVMPLIFIFTGGLLGYLSCVYNISSFLFLKRFYLFSFFVGPMWFMSYFMTSVVCKGSFYLAKSYSESMDSGWGEFLVSKSLVSFDSFISRAMNHYQYNNVSVYIMVIVFIFIFSLI</sequence>
<evidence type="ECO:0000256" key="15">
    <source>
        <dbReference type="ARBA" id="ARBA00023136"/>
    </source>
</evidence>
<feature type="transmembrane region" description="Helical" evidence="17">
    <location>
        <begin position="271"/>
        <end position="293"/>
    </location>
</feature>
<reference evidence="21" key="1">
    <citation type="journal article" date="2019" name="Int. J. Biol. Macromol.">
        <title>Mitochondrial genomes of three kissing bugs (Reduviidae: Triatominae) and their phylogenetic implications.</title>
        <authorList>
            <person name="Zhao Y."/>
            <person name="Jiang M."/>
            <person name="Wu Y."/>
            <person name="Song F."/>
            <person name="Cai W."/>
            <person name="Li H."/>
        </authorList>
    </citation>
    <scope>NUCLEOTIDE SEQUENCE</scope>
</reference>
<dbReference type="GO" id="GO:0015990">
    <property type="term" value="P:electron transport coupled proton transport"/>
    <property type="evidence" value="ECO:0007669"/>
    <property type="project" value="TreeGrafter"/>
</dbReference>
<evidence type="ECO:0000256" key="17">
    <source>
        <dbReference type="RuleBase" id="RU003404"/>
    </source>
</evidence>
<feature type="transmembrane region" description="Helical" evidence="17">
    <location>
        <begin position="7"/>
        <end position="32"/>
    </location>
</feature>
<geneLocation type="mitochondrion" evidence="21"/>
<feature type="transmembrane region" description="Helical" evidence="17">
    <location>
        <begin position="89"/>
        <end position="107"/>
    </location>
</feature>
<comment type="function">
    <text evidence="17">Core subunit of the mitochondrial membrane respiratory chain NADH dehydrogenase (Complex I) which catalyzes electron transfer from NADH through the respiratory chain, using ubiquinone as an electron acceptor. Essential for the catalytic activity and assembly of complex I.</text>
</comment>
<evidence type="ECO:0000259" key="19">
    <source>
        <dbReference type="Pfam" id="PF00662"/>
    </source>
</evidence>
<evidence type="ECO:0000256" key="4">
    <source>
        <dbReference type="ARBA" id="ARBA00021096"/>
    </source>
</evidence>
<feature type="transmembrane region" description="Helical" evidence="17">
    <location>
        <begin position="245"/>
        <end position="264"/>
    </location>
</feature>
<comment type="similarity">
    <text evidence="17">Belongs to the complex I subunit 5 family.</text>
</comment>
<comment type="catalytic activity">
    <reaction evidence="16 17">
        <text>a ubiquinone + NADH + 5 H(+)(in) = a ubiquinol + NAD(+) + 4 H(+)(out)</text>
        <dbReference type="Rhea" id="RHEA:29091"/>
        <dbReference type="Rhea" id="RHEA-COMP:9565"/>
        <dbReference type="Rhea" id="RHEA-COMP:9566"/>
        <dbReference type="ChEBI" id="CHEBI:15378"/>
        <dbReference type="ChEBI" id="CHEBI:16389"/>
        <dbReference type="ChEBI" id="CHEBI:17976"/>
        <dbReference type="ChEBI" id="CHEBI:57540"/>
        <dbReference type="ChEBI" id="CHEBI:57945"/>
        <dbReference type="EC" id="7.1.1.2"/>
    </reaction>
</comment>
<evidence type="ECO:0000256" key="16">
    <source>
        <dbReference type="ARBA" id="ARBA00049551"/>
    </source>
</evidence>
<evidence type="ECO:0000259" key="20">
    <source>
        <dbReference type="Pfam" id="PF06455"/>
    </source>
</evidence>
<keyword evidence="5 17" id="KW-0813">Transport</keyword>
<evidence type="ECO:0000256" key="7">
    <source>
        <dbReference type="ARBA" id="ARBA00022692"/>
    </source>
</evidence>
<feature type="transmembrane region" description="Helical" evidence="17">
    <location>
        <begin position="143"/>
        <end position="164"/>
    </location>
</feature>
<dbReference type="Pfam" id="PF00662">
    <property type="entry name" value="Proton_antipo_N"/>
    <property type="match status" value="1"/>
</dbReference>
<feature type="transmembrane region" description="Helical" evidence="17">
    <location>
        <begin position="486"/>
        <end position="504"/>
    </location>
</feature>